<protein>
    <submittedName>
        <fullName evidence="1">Aminoglycoside phosphotransferase</fullName>
    </submittedName>
</protein>
<dbReference type="RefSeq" id="WP_182890658.1">
    <property type="nucleotide sequence ID" value="NZ_JACGZW010000003.1"/>
</dbReference>
<comment type="caution">
    <text evidence="1">The sequence shown here is derived from an EMBL/GenBank/DDBJ whole genome shotgun (WGS) entry which is preliminary data.</text>
</comment>
<keyword evidence="2" id="KW-1185">Reference proteome</keyword>
<dbReference type="Proteomes" id="UP000526734">
    <property type="component" value="Unassembled WGS sequence"/>
</dbReference>
<organism evidence="1 2">
    <name type="scientific">Amycolatopsis dendrobii</name>
    <dbReference type="NCBI Taxonomy" id="2760662"/>
    <lineage>
        <taxon>Bacteria</taxon>
        <taxon>Bacillati</taxon>
        <taxon>Actinomycetota</taxon>
        <taxon>Actinomycetes</taxon>
        <taxon>Pseudonocardiales</taxon>
        <taxon>Pseudonocardiaceae</taxon>
        <taxon>Amycolatopsis</taxon>
    </lineage>
</organism>
<proteinExistence type="predicted"/>
<accession>A0A7W3ZA53</accession>
<sequence>MSTDAEEIEKAVEERRVWLGKQLDVAAMTFDVSLIGQPVNTFDMRSAGAVAHDESDADVWLRVVVEDPDYEPACRWDGNLAANSILGVAKPTVLRCRDWRNSGEYLRDRRLRGEVMTLAPGTTVAPDGVLRDDPLLPETWWDELRQSLAALAEHPLEWHNELGAVNYTIRGVREHFGITLSPEVFTDVEWTTAHADLHWGNLRKPQLCILDWESWRPAFAGYDLATLYCNSLLHPPTARRIRDMPELQTRSGRLALLSAICRYLSIMGSGSDWDLLDDYLRAEAETLLPKL</sequence>
<evidence type="ECO:0000313" key="2">
    <source>
        <dbReference type="Proteomes" id="UP000526734"/>
    </source>
</evidence>
<dbReference type="AlphaFoldDB" id="A0A7W3ZA53"/>
<dbReference type="InterPro" id="IPR011009">
    <property type="entry name" value="Kinase-like_dom_sf"/>
</dbReference>
<dbReference type="EMBL" id="JACGZW010000003">
    <property type="protein sequence ID" value="MBB1153537.1"/>
    <property type="molecule type" value="Genomic_DNA"/>
</dbReference>
<gene>
    <name evidence="1" type="ORF">H4281_10395</name>
</gene>
<keyword evidence="1" id="KW-0808">Transferase</keyword>
<dbReference type="GO" id="GO:0016740">
    <property type="term" value="F:transferase activity"/>
    <property type="evidence" value="ECO:0007669"/>
    <property type="project" value="UniProtKB-KW"/>
</dbReference>
<reference evidence="1 2" key="1">
    <citation type="submission" date="2020-08" db="EMBL/GenBank/DDBJ databases">
        <title>Amycolatopsis sp. nov. DR6-1 isolated from Dendrobium heterocarpum.</title>
        <authorList>
            <person name="Tedsree N."/>
            <person name="Kuncharoen N."/>
            <person name="Likhitwitayawuid K."/>
            <person name="Tanasupawat S."/>
        </authorList>
    </citation>
    <scope>NUCLEOTIDE SEQUENCE [LARGE SCALE GENOMIC DNA]</scope>
    <source>
        <strain evidence="1 2">DR6-1</strain>
    </source>
</reference>
<name>A0A7W3ZA53_9PSEU</name>
<evidence type="ECO:0000313" key="1">
    <source>
        <dbReference type="EMBL" id="MBB1153537.1"/>
    </source>
</evidence>
<dbReference type="SUPFAM" id="SSF56112">
    <property type="entry name" value="Protein kinase-like (PK-like)"/>
    <property type="match status" value="1"/>
</dbReference>